<protein>
    <submittedName>
        <fullName evidence="12">Putative transporter</fullName>
    </submittedName>
</protein>
<dbReference type="SUPFAM" id="SSF143865">
    <property type="entry name" value="CorA soluble domain-like"/>
    <property type="match status" value="1"/>
</dbReference>
<evidence type="ECO:0000256" key="10">
    <source>
        <dbReference type="ARBA" id="ARBA00023136"/>
    </source>
</evidence>
<dbReference type="InterPro" id="IPR045863">
    <property type="entry name" value="CorA_TM1_TM2"/>
</dbReference>
<evidence type="ECO:0000256" key="5">
    <source>
        <dbReference type="ARBA" id="ARBA00022519"/>
    </source>
</evidence>
<dbReference type="GO" id="GO:0050897">
    <property type="term" value="F:cobalt ion binding"/>
    <property type="evidence" value="ECO:0007669"/>
    <property type="project" value="TreeGrafter"/>
</dbReference>
<keyword evidence="8 11" id="KW-1133">Transmembrane helix</keyword>
<keyword evidence="5" id="KW-0997">Cell inner membrane</keyword>
<keyword evidence="13" id="KW-1185">Reference proteome</keyword>
<evidence type="ECO:0000256" key="9">
    <source>
        <dbReference type="ARBA" id="ARBA00023065"/>
    </source>
</evidence>
<keyword evidence="6 11" id="KW-0812">Transmembrane</keyword>
<evidence type="ECO:0000256" key="2">
    <source>
        <dbReference type="ARBA" id="ARBA00009765"/>
    </source>
</evidence>
<dbReference type="GO" id="GO:0015095">
    <property type="term" value="F:magnesium ion transmembrane transporter activity"/>
    <property type="evidence" value="ECO:0007669"/>
    <property type="project" value="TreeGrafter"/>
</dbReference>
<evidence type="ECO:0000256" key="8">
    <source>
        <dbReference type="ARBA" id="ARBA00022989"/>
    </source>
</evidence>
<evidence type="ECO:0000256" key="6">
    <source>
        <dbReference type="ARBA" id="ARBA00022692"/>
    </source>
</evidence>
<dbReference type="PANTHER" id="PTHR46494">
    <property type="entry name" value="CORA FAMILY METAL ION TRANSPORTER (EUROFUNG)"/>
    <property type="match status" value="1"/>
</dbReference>
<dbReference type="SUPFAM" id="SSF144083">
    <property type="entry name" value="Magnesium transport protein CorA, transmembrane region"/>
    <property type="match status" value="1"/>
</dbReference>
<keyword evidence="3" id="KW-0813">Transport</keyword>
<evidence type="ECO:0000313" key="13">
    <source>
        <dbReference type="Proteomes" id="UP000033202"/>
    </source>
</evidence>
<dbReference type="OrthoDB" id="9803484at2"/>
<reference evidence="12 13" key="1">
    <citation type="submission" date="2015-04" db="EMBL/GenBank/DDBJ databases">
        <title>Whole genome shotgun sequence of Sphingomonas changbaiensis NBRC 104936.</title>
        <authorList>
            <person name="Katano-Makiyama Y."/>
            <person name="Hosoyama A."/>
            <person name="Hashimoto M."/>
            <person name="Noguchi M."/>
            <person name="Tsuchikane K."/>
            <person name="Ohji S."/>
            <person name="Yamazoe A."/>
            <person name="Ichikawa N."/>
            <person name="Kimura A."/>
            <person name="Fujita N."/>
        </authorList>
    </citation>
    <scope>NUCLEOTIDE SEQUENCE [LARGE SCALE GENOMIC DNA]</scope>
    <source>
        <strain evidence="12 13">NBRC 104936</strain>
    </source>
</reference>
<evidence type="ECO:0000313" key="12">
    <source>
        <dbReference type="EMBL" id="GAO40558.1"/>
    </source>
</evidence>
<dbReference type="RefSeq" id="WP_046349320.1">
    <property type="nucleotide sequence ID" value="NZ_BBWU01000048.1"/>
</dbReference>
<dbReference type="Gene3D" id="3.30.460.20">
    <property type="entry name" value="CorA soluble domain-like"/>
    <property type="match status" value="1"/>
</dbReference>
<accession>A0A0E9MSW0</accession>
<dbReference type="GO" id="GO:0015087">
    <property type="term" value="F:cobalt ion transmembrane transporter activity"/>
    <property type="evidence" value="ECO:0007669"/>
    <property type="project" value="TreeGrafter"/>
</dbReference>
<dbReference type="Gene3D" id="1.20.58.340">
    <property type="entry name" value="Magnesium transport protein CorA, transmembrane region"/>
    <property type="match status" value="2"/>
</dbReference>
<dbReference type="EMBL" id="BBWU01000048">
    <property type="protein sequence ID" value="GAO40558.1"/>
    <property type="molecule type" value="Genomic_DNA"/>
</dbReference>
<organism evidence="12 13">
    <name type="scientific">Sphingomonas changbaiensis NBRC 104936</name>
    <dbReference type="NCBI Taxonomy" id="1219043"/>
    <lineage>
        <taxon>Bacteria</taxon>
        <taxon>Pseudomonadati</taxon>
        <taxon>Pseudomonadota</taxon>
        <taxon>Alphaproteobacteria</taxon>
        <taxon>Sphingomonadales</taxon>
        <taxon>Sphingomonadaceae</taxon>
        <taxon>Sphingomonas</taxon>
    </lineage>
</organism>
<dbReference type="InterPro" id="IPR002523">
    <property type="entry name" value="MgTranspt_CorA/ZnTranspt_ZntB"/>
</dbReference>
<dbReference type="GO" id="GO:0005886">
    <property type="term" value="C:plasma membrane"/>
    <property type="evidence" value="ECO:0007669"/>
    <property type="project" value="UniProtKB-SubCell"/>
</dbReference>
<proteinExistence type="inferred from homology"/>
<feature type="transmembrane region" description="Helical" evidence="11">
    <location>
        <begin position="291"/>
        <end position="312"/>
    </location>
</feature>
<name>A0A0E9MSW0_9SPHN</name>
<dbReference type="STRING" id="1219043.SCH01S_48_02200"/>
<sequence>MKQFAYVDDGTHVHTVPLAQAATANGGARLIWIHLDQKDPATETFLSEQLRLNDVVVGALTALETRPRCDPMGEGALINLRGLSLQDEPGADELVSIRIWTGRGCVVSVARYTMRALPELCDAFKAGKVKDPGDFVSMLAHLITGHLDPDVADLGDQLDECELMLDASKTFALRRAIATARARAIEYRRFVAPQRQALERLSELQCDWLEPDDRLHLTESADRFARMAEELESIRERAALMHEQITDLRAEMIDTRALLISIVALVFLPLTFLTGLLGMNVNGIPFAHEPWAFWGVVGVCAAMAGAIFAWFMRAHWFR</sequence>
<evidence type="ECO:0000256" key="11">
    <source>
        <dbReference type="SAM" id="Phobius"/>
    </source>
</evidence>
<gene>
    <name evidence="12" type="ORF">SCH01S_48_02200</name>
</gene>
<keyword evidence="7" id="KW-0862">Zinc</keyword>
<comment type="subcellular location">
    <subcellularLocation>
        <location evidence="1">Cell membrane</location>
        <topology evidence="1">Multi-pass membrane protein</topology>
    </subcellularLocation>
</comment>
<dbReference type="CDD" id="cd12833">
    <property type="entry name" value="ZntB-like_1"/>
    <property type="match status" value="1"/>
</dbReference>
<evidence type="ECO:0000256" key="1">
    <source>
        <dbReference type="ARBA" id="ARBA00004651"/>
    </source>
</evidence>
<evidence type="ECO:0000256" key="3">
    <source>
        <dbReference type="ARBA" id="ARBA00022448"/>
    </source>
</evidence>
<dbReference type="AlphaFoldDB" id="A0A0E9MSW0"/>
<dbReference type="InterPro" id="IPR045861">
    <property type="entry name" value="CorA_cytoplasmic_dom"/>
</dbReference>
<feature type="transmembrane region" description="Helical" evidence="11">
    <location>
        <begin position="257"/>
        <end position="279"/>
    </location>
</feature>
<dbReference type="GO" id="GO:0000287">
    <property type="term" value="F:magnesium ion binding"/>
    <property type="evidence" value="ECO:0007669"/>
    <property type="project" value="TreeGrafter"/>
</dbReference>
<keyword evidence="10 11" id="KW-0472">Membrane</keyword>
<dbReference type="Proteomes" id="UP000033202">
    <property type="component" value="Unassembled WGS sequence"/>
</dbReference>
<comment type="similarity">
    <text evidence="2">Belongs to the CorA metal ion transporter (MIT) (TC 1.A.35) family.</text>
</comment>
<dbReference type="Pfam" id="PF01544">
    <property type="entry name" value="CorA"/>
    <property type="match status" value="1"/>
</dbReference>
<keyword evidence="9" id="KW-0406">Ion transport</keyword>
<evidence type="ECO:0000256" key="7">
    <source>
        <dbReference type="ARBA" id="ARBA00022833"/>
    </source>
</evidence>
<dbReference type="PANTHER" id="PTHR46494:SF3">
    <property type="entry name" value="ZINC TRANSPORT PROTEIN ZNTB"/>
    <property type="match status" value="1"/>
</dbReference>
<evidence type="ECO:0000256" key="4">
    <source>
        <dbReference type="ARBA" id="ARBA00022475"/>
    </source>
</evidence>
<keyword evidence="4" id="KW-1003">Cell membrane</keyword>
<comment type="caution">
    <text evidence="12">The sequence shown here is derived from an EMBL/GenBank/DDBJ whole genome shotgun (WGS) entry which is preliminary data.</text>
</comment>